<evidence type="ECO:0000256" key="7">
    <source>
        <dbReference type="ARBA" id="ARBA00022927"/>
    </source>
</evidence>
<comment type="caution">
    <text evidence="12">The sequence shown here is derived from an EMBL/GenBank/DDBJ whole genome shotgun (WGS) entry which is preliminary data.</text>
</comment>
<keyword evidence="3 10" id="KW-0813">Transport</keyword>
<dbReference type="InterPro" id="IPR037682">
    <property type="entry name" value="TonB_C"/>
</dbReference>
<comment type="subcellular location">
    <subcellularLocation>
        <location evidence="1 10">Cell inner membrane</location>
        <topology evidence="1 10">Single-pass membrane protein</topology>
        <orientation evidence="1 10">Periplasmic side</orientation>
    </subcellularLocation>
</comment>
<dbReference type="EMBL" id="JAEINI020000006">
    <property type="protein sequence ID" value="MCB5227364.1"/>
    <property type="molecule type" value="Genomic_DNA"/>
</dbReference>
<dbReference type="InterPro" id="IPR003538">
    <property type="entry name" value="TonB"/>
</dbReference>
<reference evidence="12 13" key="1">
    <citation type="submission" date="2021-10" db="EMBL/GenBank/DDBJ databases">
        <title>Alishewanella koreense sp. nov. isolated from seawater of southwestern coast in South Korea and the proposal for the reclassification of Rheinheimera perlucida and Rheinheimera tuosuensis as Arsukibacterium perlucida and Arsukibacterium tuosuensis.</title>
        <authorList>
            <person name="Kim K.H."/>
            <person name="Ruan W."/>
            <person name="Kim K.R."/>
            <person name="Baek J.H."/>
            <person name="Jeon C.O."/>
        </authorList>
    </citation>
    <scope>NUCLEOTIDE SEQUENCE [LARGE SCALE GENOMIC DNA]</scope>
    <source>
        <strain evidence="12 13">16-MA</strain>
    </source>
</reference>
<dbReference type="PRINTS" id="PR01374">
    <property type="entry name" value="TONBPROTEIN"/>
</dbReference>
<accession>A0ABS8C4U7</accession>
<dbReference type="InterPro" id="IPR051045">
    <property type="entry name" value="TonB-dependent_transducer"/>
</dbReference>
<dbReference type="SUPFAM" id="SSF81901">
    <property type="entry name" value="HCP-like"/>
    <property type="match status" value="1"/>
</dbReference>
<dbReference type="Proteomes" id="UP000633814">
    <property type="component" value="Unassembled WGS sequence"/>
</dbReference>
<evidence type="ECO:0000313" key="12">
    <source>
        <dbReference type="EMBL" id="MCB5227364.1"/>
    </source>
</evidence>
<evidence type="ECO:0000313" key="13">
    <source>
        <dbReference type="Proteomes" id="UP000633814"/>
    </source>
</evidence>
<evidence type="ECO:0000256" key="9">
    <source>
        <dbReference type="ARBA" id="ARBA00023136"/>
    </source>
</evidence>
<name>A0ABS8C4U7_9ALTE</name>
<comment type="similarity">
    <text evidence="2 10">Belongs to the TonB family.</text>
</comment>
<dbReference type="InterPro" id="IPR006597">
    <property type="entry name" value="Sel1-like"/>
</dbReference>
<proteinExistence type="inferred from homology"/>
<dbReference type="InterPro" id="IPR011990">
    <property type="entry name" value="TPR-like_helical_dom_sf"/>
</dbReference>
<keyword evidence="4 10" id="KW-1003">Cell membrane</keyword>
<evidence type="ECO:0000256" key="6">
    <source>
        <dbReference type="ARBA" id="ARBA00022692"/>
    </source>
</evidence>
<dbReference type="PANTHER" id="PTHR33446:SF14">
    <property type="entry name" value="PROTEIN TONB"/>
    <property type="match status" value="1"/>
</dbReference>
<feature type="domain" description="TonB C-terminal" evidence="11">
    <location>
        <begin position="115"/>
        <end position="206"/>
    </location>
</feature>
<keyword evidence="13" id="KW-1185">Reference proteome</keyword>
<evidence type="ECO:0000256" key="8">
    <source>
        <dbReference type="ARBA" id="ARBA00022989"/>
    </source>
</evidence>
<dbReference type="NCBIfam" id="TIGR01352">
    <property type="entry name" value="tonB_Cterm"/>
    <property type="match status" value="1"/>
</dbReference>
<gene>
    <name evidence="12" type="ORF">JAO78_011115</name>
</gene>
<dbReference type="Pfam" id="PF03544">
    <property type="entry name" value="TonB_C"/>
    <property type="match status" value="1"/>
</dbReference>
<evidence type="ECO:0000259" key="11">
    <source>
        <dbReference type="PROSITE" id="PS52015"/>
    </source>
</evidence>
<dbReference type="SMART" id="SM00671">
    <property type="entry name" value="SEL1"/>
    <property type="match status" value="1"/>
</dbReference>
<dbReference type="Gene3D" id="1.25.40.10">
    <property type="entry name" value="Tetratricopeptide repeat domain"/>
    <property type="match status" value="1"/>
</dbReference>
<evidence type="ECO:0000256" key="5">
    <source>
        <dbReference type="ARBA" id="ARBA00022519"/>
    </source>
</evidence>
<sequence>MPLLADWNTAMTAYDKQDYAVAKTEFERLVPFGNEEAIFNLGAMYHLGEGVPQDSILGLAHFMLAAELGKPNISHVVTGLQQNLTASQLALVDTQLQRIRQQVKVPMLTSIDDNDKTKAPQAVKRVQAKYPAAAAAKGQFGYVAMRFLVDGKGNVQTINVVDSFPNNVFDREAIRAVSRWKYEASGKSHIFSAELNFFLEGGVNVAKVDDLIQQHQLWQGALIGSPQHQFMLGHLLRLVNIQNSNYISIDRDMPITAELDLSVFKPLNKLEVDFSGFVGYAVVRIADDGTIVEQIYADIDPSSQVQNLLGLKLKGKIDHDVYQIMKYSHVSAHRAPWVSASFKMPQSYSARFWWDKAAKNGSKEAQRIMAAYDKRWERYLLEQEDAEAMAWVGSRLLLEGQRAKGLALLDAAIAKQYQPAKELKKQLL</sequence>
<comment type="function">
    <text evidence="10">Interacts with outer membrane receptor proteins that carry out high-affinity binding and energy dependent uptake into the periplasmic space of specific substrates. It could act to transduce energy from the cytoplasmic membrane to specific energy-requiring processes in the outer membrane, resulting in the release into the periplasm of ligands bound by these outer membrane proteins.</text>
</comment>
<keyword evidence="8" id="KW-1133">Transmembrane helix</keyword>
<keyword evidence="6" id="KW-0812">Transmembrane</keyword>
<dbReference type="PANTHER" id="PTHR33446">
    <property type="entry name" value="PROTEIN TONB-RELATED"/>
    <property type="match status" value="1"/>
</dbReference>
<dbReference type="InterPro" id="IPR006260">
    <property type="entry name" value="TonB/TolA_C"/>
</dbReference>
<evidence type="ECO:0000256" key="4">
    <source>
        <dbReference type="ARBA" id="ARBA00022475"/>
    </source>
</evidence>
<keyword evidence="5 10" id="KW-0997">Cell inner membrane</keyword>
<evidence type="ECO:0000256" key="3">
    <source>
        <dbReference type="ARBA" id="ARBA00022448"/>
    </source>
</evidence>
<evidence type="ECO:0000256" key="10">
    <source>
        <dbReference type="RuleBase" id="RU362123"/>
    </source>
</evidence>
<keyword evidence="7 10" id="KW-0653">Protein transport</keyword>
<organism evidence="12 13">
    <name type="scientific">Alishewanella maricola</name>
    <dbReference type="NCBI Taxonomy" id="2795740"/>
    <lineage>
        <taxon>Bacteria</taxon>
        <taxon>Pseudomonadati</taxon>
        <taxon>Pseudomonadota</taxon>
        <taxon>Gammaproteobacteria</taxon>
        <taxon>Alteromonadales</taxon>
        <taxon>Alteromonadaceae</taxon>
        <taxon>Alishewanella</taxon>
    </lineage>
</organism>
<protein>
    <recommendedName>
        <fullName evidence="10">Protein TonB</fullName>
    </recommendedName>
</protein>
<evidence type="ECO:0000256" key="1">
    <source>
        <dbReference type="ARBA" id="ARBA00004383"/>
    </source>
</evidence>
<keyword evidence="10" id="KW-0735">Signal-anchor</keyword>
<keyword evidence="9" id="KW-0472">Membrane</keyword>
<dbReference type="SUPFAM" id="SSF74653">
    <property type="entry name" value="TolA/TonB C-terminal domain"/>
    <property type="match status" value="1"/>
</dbReference>
<dbReference type="RefSeq" id="WP_226751425.1">
    <property type="nucleotide sequence ID" value="NZ_JAEINI020000006.1"/>
</dbReference>
<dbReference type="PROSITE" id="PS52015">
    <property type="entry name" value="TONB_CTD"/>
    <property type="match status" value="1"/>
</dbReference>
<dbReference type="Gene3D" id="3.30.2420.10">
    <property type="entry name" value="TonB"/>
    <property type="match status" value="1"/>
</dbReference>
<evidence type="ECO:0000256" key="2">
    <source>
        <dbReference type="ARBA" id="ARBA00006555"/>
    </source>
</evidence>